<dbReference type="Proteomes" id="UP001551658">
    <property type="component" value="Unassembled WGS sequence"/>
</dbReference>
<dbReference type="RefSeq" id="WP_357972106.1">
    <property type="nucleotide sequence ID" value="NZ_JBFAIH010000001.1"/>
</dbReference>
<dbReference type="InterPro" id="IPR009010">
    <property type="entry name" value="Asp_de-COase-like_dom_sf"/>
</dbReference>
<dbReference type="SUPFAM" id="SSF53706">
    <property type="entry name" value="Formate dehydrogenase/DMSO reductase, domains 1-3"/>
    <property type="match status" value="1"/>
</dbReference>
<dbReference type="Gene3D" id="2.40.40.20">
    <property type="match status" value="1"/>
</dbReference>
<evidence type="ECO:0000259" key="5">
    <source>
        <dbReference type="PROSITE" id="PS51669"/>
    </source>
</evidence>
<keyword evidence="3" id="KW-0408">Iron</keyword>
<dbReference type="PANTHER" id="PTHR43742:SF2">
    <property type="entry name" value="ASSIMILATORY NITRATE REDUCTASE CATALYTIC SUBUNIT"/>
    <property type="match status" value="1"/>
</dbReference>
<comment type="caution">
    <text evidence="6">The sequence shown here is derived from an EMBL/GenBank/DDBJ whole genome shotgun (WGS) entry which is preliminary data.</text>
</comment>
<gene>
    <name evidence="6" type="ORF">AB0H72_01570</name>
</gene>
<name>A0ABV3F0Z4_9NOCA</name>
<evidence type="ECO:0000313" key="7">
    <source>
        <dbReference type="Proteomes" id="UP001551658"/>
    </source>
</evidence>
<dbReference type="SMART" id="SM00926">
    <property type="entry name" value="Molybdop_Fe4S4"/>
    <property type="match status" value="1"/>
</dbReference>
<protein>
    <submittedName>
        <fullName evidence="6">Molybdopterin-dependent oxidoreductase</fullName>
    </submittedName>
</protein>
<dbReference type="PROSITE" id="PS51669">
    <property type="entry name" value="4FE4S_MOW_BIS_MGD"/>
    <property type="match status" value="1"/>
</dbReference>
<evidence type="ECO:0000256" key="4">
    <source>
        <dbReference type="ARBA" id="ARBA00023014"/>
    </source>
</evidence>
<dbReference type="EMBL" id="JBFAIH010000001">
    <property type="protein sequence ID" value="MEV0361364.1"/>
    <property type="molecule type" value="Genomic_DNA"/>
</dbReference>
<evidence type="ECO:0000313" key="6">
    <source>
        <dbReference type="EMBL" id="MEV0361364.1"/>
    </source>
</evidence>
<dbReference type="Gene3D" id="3.40.50.740">
    <property type="match status" value="1"/>
</dbReference>
<organism evidence="6 7">
    <name type="scientific">Nocardia fusca</name>
    <dbReference type="NCBI Taxonomy" id="941183"/>
    <lineage>
        <taxon>Bacteria</taxon>
        <taxon>Bacillati</taxon>
        <taxon>Actinomycetota</taxon>
        <taxon>Actinomycetes</taxon>
        <taxon>Mycobacteriales</taxon>
        <taxon>Nocardiaceae</taxon>
        <taxon>Nocardia</taxon>
    </lineage>
</organism>
<keyword evidence="4" id="KW-0411">Iron-sulfur</keyword>
<evidence type="ECO:0000256" key="3">
    <source>
        <dbReference type="ARBA" id="ARBA00023004"/>
    </source>
</evidence>
<dbReference type="InterPro" id="IPR050612">
    <property type="entry name" value="Prok_Mopterin_Oxidored"/>
</dbReference>
<dbReference type="Pfam" id="PF01568">
    <property type="entry name" value="Molydop_binding"/>
    <property type="match status" value="1"/>
</dbReference>
<dbReference type="InterPro" id="IPR006656">
    <property type="entry name" value="Mopterin_OxRdtase"/>
</dbReference>
<keyword evidence="7" id="KW-1185">Reference proteome</keyword>
<dbReference type="InterPro" id="IPR006963">
    <property type="entry name" value="Mopterin_OxRdtase_4Fe-4S_dom"/>
</dbReference>
<dbReference type="Gene3D" id="2.20.25.90">
    <property type="entry name" value="ADC-like domains"/>
    <property type="match status" value="1"/>
</dbReference>
<feature type="domain" description="4Fe-4S Mo/W bis-MGD-type" evidence="5">
    <location>
        <begin position="3"/>
        <end position="59"/>
    </location>
</feature>
<evidence type="ECO:0000256" key="2">
    <source>
        <dbReference type="ARBA" id="ARBA00022723"/>
    </source>
</evidence>
<reference evidence="6 7" key="1">
    <citation type="submission" date="2024-06" db="EMBL/GenBank/DDBJ databases">
        <title>The Natural Products Discovery Center: Release of the First 8490 Sequenced Strains for Exploring Actinobacteria Biosynthetic Diversity.</title>
        <authorList>
            <person name="Kalkreuter E."/>
            <person name="Kautsar S.A."/>
            <person name="Yang D."/>
            <person name="Bader C.D."/>
            <person name="Teijaro C.N."/>
            <person name="Fluegel L."/>
            <person name="Davis C.M."/>
            <person name="Simpson J.R."/>
            <person name="Lauterbach L."/>
            <person name="Steele A.D."/>
            <person name="Gui C."/>
            <person name="Meng S."/>
            <person name="Li G."/>
            <person name="Viehrig K."/>
            <person name="Ye F."/>
            <person name="Su P."/>
            <person name="Kiefer A.F."/>
            <person name="Nichols A."/>
            <person name="Cepeda A.J."/>
            <person name="Yan W."/>
            <person name="Fan B."/>
            <person name="Jiang Y."/>
            <person name="Adhikari A."/>
            <person name="Zheng C.-J."/>
            <person name="Schuster L."/>
            <person name="Cowan T.M."/>
            <person name="Smanski M.J."/>
            <person name="Chevrette M.G."/>
            <person name="De Carvalho L.P.S."/>
            <person name="Shen B."/>
        </authorList>
    </citation>
    <scope>NUCLEOTIDE SEQUENCE [LARGE SCALE GENOMIC DNA]</scope>
    <source>
        <strain evidence="6 7">NPDC050671</strain>
    </source>
</reference>
<proteinExistence type="inferred from homology"/>
<dbReference type="Gene3D" id="3.40.228.10">
    <property type="entry name" value="Dimethylsulfoxide Reductase, domain 2"/>
    <property type="match status" value="1"/>
</dbReference>
<dbReference type="InterPro" id="IPR006657">
    <property type="entry name" value="MoPterin_dinucl-bd_dom"/>
</dbReference>
<accession>A0ABV3F0Z4</accession>
<comment type="similarity">
    <text evidence="1">Belongs to the prokaryotic molybdopterin-containing oxidoreductase family.</text>
</comment>
<evidence type="ECO:0000256" key="1">
    <source>
        <dbReference type="ARBA" id="ARBA00010312"/>
    </source>
</evidence>
<dbReference type="PANTHER" id="PTHR43742">
    <property type="entry name" value="TRIMETHYLAMINE-N-OXIDE REDUCTASE"/>
    <property type="match status" value="1"/>
</dbReference>
<dbReference type="Pfam" id="PF00384">
    <property type="entry name" value="Molybdopterin"/>
    <property type="match status" value="1"/>
</dbReference>
<keyword evidence="2" id="KW-0479">Metal-binding</keyword>
<sequence>MASEQVHTFCRICEPGCGLLAEVRDGKVARLRPDTAHPVHKGFCCHKGVHYLQVHDDPDRLDRPLKRRAPRAAESGDFEPVGWDNAFRDIADRIQEIRGRYGRNALAIYQGNPSAFNGAYYANAARIARGFDTRMRFSAGTQDTSAKYAASEAIYGASMAHPIPDLLHTHYFLCLGSNPAVSHMTLLHISDPMAKLRAVRARGGTVLFVNPRLIESSTPDTGEVLLIKPDTDFFFLAALLHEIVFRIGFDRAAVEEHARNIDGLPDFVRRYPPDRVGAVTGIAVETIRRVADEFCAAPSASVYMATGVNQGRLGALAYWMLTMVSLFSGNLGRRGGNIYSRGIADAVRGTKRRRADPYFDSPLGELRTVSGDLPAALLPDFIEQSDEPVRALIVVSGNPLLSVGGEQRLRRAFEKLELIVTIDLYRTVTGEMADYVLPATDWLERADFNFLNTLGVALEPYVQYTPAVVEPAGERRDDWWILSRIQQELGVPTLLDDPDPDPFAPIDAALRDAGTSLDRLAALPCATEVLPEADPAHVFDIAVQHDDGLIDCCPELFRRAYDTAETHFAELAAESPGQLKLITRRTHYMINSWLHNLPVFDREIHRGNPLWMHPADARYRGLVEGDPVVVRNRYGAVEAELQYDESLRTGVVAMTHGWGQHRAHGLGVARHKAGVNANHLAPTGRDGYDPLSNQSHLTGINVEVLRAARTADRGPAEPRTNE</sequence>
<dbReference type="Pfam" id="PF04879">
    <property type="entry name" value="Molybdop_Fe4S4"/>
    <property type="match status" value="1"/>
</dbReference>
<dbReference type="SUPFAM" id="SSF50692">
    <property type="entry name" value="ADC-like"/>
    <property type="match status" value="1"/>
</dbReference>